<reference evidence="6" key="2">
    <citation type="submission" date="2023-05" db="EMBL/GenBank/DDBJ databases">
        <authorList>
            <consortium name="Lawrence Berkeley National Laboratory"/>
            <person name="Steindorff A."/>
            <person name="Hensen N."/>
            <person name="Bonometti L."/>
            <person name="Westerberg I."/>
            <person name="Brannstrom I.O."/>
            <person name="Guillou S."/>
            <person name="Cros-Aarteil S."/>
            <person name="Calhoun S."/>
            <person name="Haridas S."/>
            <person name="Kuo A."/>
            <person name="Mondo S."/>
            <person name="Pangilinan J."/>
            <person name="Riley R."/>
            <person name="Labutti K."/>
            <person name="Andreopoulos B."/>
            <person name="Lipzen A."/>
            <person name="Chen C."/>
            <person name="Yanf M."/>
            <person name="Daum C."/>
            <person name="Ng V."/>
            <person name="Clum A."/>
            <person name="Ohm R."/>
            <person name="Martin F."/>
            <person name="Silar P."/>
            <person name="Natvig D."/>
            <person name="Lalanne C."/>
            <person name="Gautier V."/>
            <person name="Ament-Velasquez S.L."/>
            <person name="Kruys A."/>
            <person name="Hutchinson M.I."/>
            <person name="Powell A.J."/>
            <person name="Barry K."/>
            <person name="Miller A.N."/>
            <person name="Grigoriev I.V."/>
            <person name="Debuchy R."/>
            <person name="Gladieux P."/>
            <person name="Thoren M.H."/>
            <person name="Johannesson H."/>
        </authorList>
    </citation>
    <scope>NUCLEOTIDE SEQUENCE</scope>
    <source>
        <strain evidence="6">PSN293</strain>
    </source>
</reference>
<reference evidence="6" key="1">
    <citation type="journal article" date="2023" name="Mol. Phylogenet. Evol.">
        <title>Genome-scale phylogeny and comparative genomics of the fungal order Sordariales.</title>
        <authorList>
            <person name="Hensen N."/>
            <person name="Bonometti L."/>
            <person name="Westerberg I."/>
            <person name="Brannstrom I.O."/>
            <person name="Guillou S."/>
            <person name="Cros-Aarteil S."/>
            <person name="Calhoun S."/>
            <person name="Haridas S."/>
            <person name="Kuo A."/>
            <person name="Mondo S."/>
            <person name="Pangilinan J."/>
            <person name="Riley R."/>
            <person name="LaButti K."/>
            <person name="Andreopoulos B."/>
            <person name="Lipzen A."/>
            <person name="Chen C."/>
            <person name="Yan M."/>
            <person name="Daum C."/>
            <person name="Ng V."/>
            <person name="Clum A."/>
            <person name="Steindorff A."/>
            <person name="Ohm R.A."/>
            <person name="Martin F."/>
            <person name="Silar P."/>
            <person name="Natvig D.O."/>
            <person name="Lalanne C."/>
            <person name="Gautier V."/>
            <person name="Ament-Velasquez S.L."/>
            <person name="Kruys A."/>
            <person name="Hutchinson M.I."/>
            <person name="Powell A.J."/>
            <person name="Barry K."/>
            <person name="Miller A.N."/>
            <person name="Grigoriev I.V."/>
            <person name="Debuchy R."/>
            <person name="Gladieux P."/>
            <person name="Hiltunen Thoren M."/>
            <person name="Johannesson H."/>
        </authorList>
    </citation>
    <scope>NUCLEOTIDE SEQUENCE</scope>
    <source>
        <strain evidence="6">PSN293</strain>
    </source>
</reference>
<keyword evidence="7" id="KW-1185">Reference proteome</keyword>
<dbReference type="InterPro" id="IPR018466">
    <property type="entry name" value="Kre9/Knh1-like_N"/>
</dbReference>
<accession>A0AAN6YB07</accession>
<dbReference type="Proteomes" id="UP001301769">
    <property type="component" value="Unassembled WGS sequence"/>
</dbReference>
<evidence type="ECO:0000259" key="5">
    <source>
        <dbReference type="Pfam" id="PF10342"/>
    </source>
</evidence>
<feature type="region of interest" description="Disordered" evidence="2">
    <location>
        <begin position="123"/>
        <end position="167"/>
    </location>
</feature>
<organism evidence="6 7">
    <name type="scientific">Rhypophila decipiens</name>
    <dbReference type="NCBI Taxonomy" id="261697"/>
    <lineage>
        <taxon>Eukaryota</taxon>
        <taxon>Fungi</taxon>
        <taxon>Dikarya</taxon>
        <taxon>Ascomycota</taxon>
        <taxon>Pezizomycotina</taxon>
        <taxon>Sordariomycetes</taxon>
        <taxon>Sordariomycetidae</taxon>
        <taxon>Sordariales</taxon>
        <taxon>Naviculisporaceae</taxon>
        <taxon>Rhypophila</taxon>
    </lineage>
</organism>
<dbReference type="EMBL" id="MU858082">
    <property type="protein sequence ID" value="KAK4215280.1"/>
    <property type="molecule type" value="Genomic_DNA"/>
</dbReference>
<sequence length="232" mass="23843">MRYSVAALLALASSVLAQVEGFDVMTQPGENEVIPAGETYEIVWTPDADYADKPVSIILIGGESQPKQIVLETLATGIPSDAGSFTWKVDDSLGKDKVYGIKIMLEEDPEIFQYSFPFAITPDEDHGDHSSAAPSSALSSTPSTKTKSVTTKPSDYPTATPSASSSFSSVYLPSNASSIITPSGTPTPTGSGSGFPSSTTSSTTTAQTAAATAFAANGLAVIGGFAMAVLAL</sequence>
<evidence type="ECO:0000256" key="3">
    <source>
        <dbReference type="SAM" id="Phobius"/>
    </source>
</evidence>
<gene>
    <name evidence="6" type="ORF">QBC37DRAFT_419649</name>
</gene>
<keyword evidence="3" id="KW-0472">Membrane</keyword>
<dbReference type="Pfam" id="PF10342">
    <property type="entry name" value="Kre9_KNH"/>
    <property type="match status" value="1"/>
</dbReference>
<evidence type="ECO:0000256" key="4">
    <source>
        <dbReference type="SAM" id="SignalP"/>
    </source>
</evidence>
<feature type="domain" description="Yeast cell wall synthesis Kre9/Knh1-like N-terminal" evidence="5">
    <location>
        <begin position="27"/>
        <end position="120"/>
    </location>
</feature>
<feature type="region of interest" description="Disordered" evidence="2">
    <location>
        <begin position="179"/>
        <end position="202"/>
    </location>
</feature>
<dbReference type="PANTHER" id="PTHR40633:SF1">
    <property type="entry name" value="GPI ANCHORED SERINE-THREONINE RICH PROTEIN (AFU_ORTHOLOGUE AFUA_1G03630)"/>
    <property type="match status" value="1"/>
</dbReference>
<feature type="signal peptide" evidence="4">
    <location>
        <begin position="1"/>
        <end position="21"/>
    </location>
</feature>
<proteinExistence type="predicted"/>
<evidence type="ECO:0000256" key="2">
    <source>
        <dbReference type="SAM" id="MobiDB-lite"/>
    </source>
</evidence>
<keyword evidence="3" id="KW-1133">Transmembrane helix</keyword>
<dbReference type="AlphaFoldDB" id="A0AAN6YB07"/>
<feature type="transmembrane region" description="Helical" evidence="3">
    <location>
        <begin position="209"/>
        <end position="231"/>
    </location>
</feature>
<dbReference type="PANTHER" id="PTHR40633">
    <property type="entry name" value="MATRIX PROTEIN, PUTATIVE (AFU_ORTHOLOGUE AFUA_8G05410)-RELATED"/>
    <property type="match status" value="1"/>
</dbReference>
<keyword evidence="1 4" id="KW-0732">Signal</keyword>
<feature type="chain" id="PRO_5042921634" evidence="4">
    <location>
        <begin position="22"/>
        <end position="232"/>
    </location>
</feature>
<evidence type="ECO:0000313" key="7">
    <source>
        <dbReference type="Proteomes" id="UP001301769"/>
    </source>
</evidence>
<dbReference type="InterPro" id="IPR052982">
    <property type="entry name" value="SRP1/TIP1-like"/>
</dbReference>
<comment type="caution">
    <text evidence="6">The sequence shown here is derived from an EMBL/GenBank/DDBJ whole genome shotgun (WGS) entry which is preliminary data.</text>
</comment>
<name>A0AAN6YB07_9PEZI</name>
<protein>
    <submittedName>
        <fullName evidence="6">Ser-Thr-rich glycosyl-phosphatidyl-inositol-anchored membrane family-domain-containing protein</fullName>
    </submittedName>
</protein>
<evidence type="ECO:0000256" key="1">
    <source>
        <dbReference type="ARBA" id="ARBA00022729"/>
    </source>
</evidence>
<feature type="compositionally biased region" description="Low complexity" evidence="2">
    <location>
        <begin position="130"/>
        <end position="167"/>
    </location>
</feature>
<evidence type="ECO:0000313" key="6">
    <source>
        <dbReference type="EMBL" id="KAK4215280.1"/>
    </source>
</evidence>
<keyword evidence="3" id="KW-0812">Transmembrane</keyword>